<accession>A0ACC2HR91</accession>
<sequence length="143" mass="15609">MKDSPTPHGQGQGQGKGKGKGQAKANTLSAYTLHSVATILLLSQMLQPAGHLALHILHTLTKLGYAPSILTLVMLGFQRRWLDQPAFEPALEGLERILRRIDSDSGGSNVNLAADACTMRAMIYAQGKTDEGDTNALRWFRRR</sequence>
<name>A0ACC2HR91_9PEZI</name>
<keyword evidence="2" id="KW-1185">Reference proteome</keyword>
<reference evidence="1" key="1">
    <citation type="submission" date="2022-11" db="EMBL/GenBank/DDBJ databases">
        <title>Genome Sequence of Nemania bipapillata.</title>
        <authorList>
            <person name="Buettner E."/>
        </authorList>
    </citation>
    <scope>NUCLEOTIDE SEQUENCE</scope>
    <source>
        <strain evidence="1">CP14</strain>
    </source>
</reference>
<evidence type="ECO:0000313" key="2">
    <source>
        <dbReference type="Proteomes" id="UP001153334"/>
    </source>
</evidence>
<organism evidence="1 2">
    <name type="scientific">Nemania bipapillata</name>
    <dbReference type="NCBI Taxonomy" id="110536"/>
    <lineage>
        <taxon>Eukaryota</taxon>
        <taxon>Fungi</taxon>
        <taxon>Dikarya</taxon>
        <taxon>Ascomycota</taxon>
        <taxon>Pezizomycotina</taxon>
        <taxon>Sordariomycetes</taxon>
        <taxon>Xylariomycetidae</taxon>
        <taxon>Xylariales</taxon>
        <taxon>Xylariaceae</taxon>
        <taxon>Nemania</taxon>
    </lineage>
</organism>
<comment type="caution">
    <text evidence="1">The sequence shown here is derived from an EMBL/GenBank/DDBJ whole genome shotgun (WGS) entry which is preliminary data.</text>
</comment>
<evidence type="ECO:0000313" key="1">
    <source>
        <dbReference type="EMBL" id="KAJ8105365.1"/>
    </source>
</evidence>
<dbReference type="Proteomes" id="UP001153334">
    <property type="component" value="Unassembled WGS sequence"/>
</dbReference>
<proteinExistence type="predicted"/>
<gene>
    <name evidence="1" type="ORF">ONZ43_g7454</name>
</gene>
<dbReference type="EMBL" id="JAPESX010003251">
    <property type="protein sequence ID" value="KAJ8105365.1"/>
    <property type="molecule type" value="Genomic_DNA"/>
</dbReference>
<protein>
    <submittedName>
        <fullName evidence="1">Uncharacterized protein</fullName>
    </submittedName>
</protein>